<dbReference type="PROSITE" id="PS51257">
    <property type="entry name" value="PROKAR_LIPOPROTEIN"/>
    <property type="match status" value="1"/>
</dbReference>
<protein>
    <submittedName>
        <fullName evidence="2">Uncharacterized protein</fullName>
    </submittedName>
</protein>
<accession>A0A4Z0JK62</accession>
<name>A0A4Z0JK62_9LACO</name>
<dbReference type="OrthoDB" id="2315450at2"/>
<organism evidence="2 3">
    <name type="scientific">Companilactobacillus suantsaicola</name>
    <dbReference type="NCBI Taxonomy" id="2487723"/>
    <lineage>
        <taxon>Bacteria</taxon>
        <taxon>Bacillati</taxon>
        <taxon>Bacillota</taxon>
        <taxon>Bacilli</taxon>
        <taxon>Lactobacillales</taxon>
        <taxon>Lactobacillaceae</taxon>
        <taxon>Companilactobacillus</taxon>
    </lineage>
</organism>
<feature type="signal peptide" evidence="1">
    <location>
        <begin position="1"/>
        <end position="18"/>
    </location>
</feature>
<dbReference type="AlphaFoldDB" id="A0A4Z0JK62"/>
<keyword evidence="3" id="KW-1185">Reference proteome</keyword>
<reference evidence="2 3" key="1">
    <citation type="submission" date="2018-10" db="EMBL/GenBank/DDBJ databases">
        <title>Lactobacillus sp. R7 and Lactobacillus sp. R19 isolated from fermented mustard green product of Taiwan.</title>
        <authorList>
            <person name="Lin S.-T."/>
        </authorList>
    </citation>
    <scope>NUCLEOTIDE SEQUENCE [LARGE SCALE GENOMIC DNA]</scope>
    <source>
        <strain evidence="2 3">BCRC 81127</strain>
    </source>
</reference>
<dbReference type="Proteomes" id="UP000298021">
    <property type="component" value="Unassembled WGS sequence"/>
</dbReference>
<evidence type="ECO:0000313" key="2">
    <source>
        <dbReference type="EMBL" id="TGD23427.1"/>
    </source>
</evidence>
<feature type="chain" id="PRO_5038576475" evidence="1">
    <location>
        <begin position="19"/>
        <end position="248"/>
    </location>
</feature>
<proteinExistence type="predicted"/>
<dbReference type="EMBL" id="RKLY01000012">
    <property type="protein sequence ID" value="TGD23427.1"/>
    <property type="molecule type" value="Genomic_DNA"/>
</dbReference>
<keyword evidence="1" id="KW-0732">Signal</keyword>
<comment type="caution">
    <text evidence="2">The sequence shown here is derived from an EMBL/GenBank/DDBJ whole genome shotgun (WGS) entry which is preliminary data.</text>
</comment>
<gene>
    <name evidence="2" type="ORF">EGT49_06030</name>
</gene>
<dbReference type="RefSeq" id="WP_135372511.1">
    <property type="nucleotide sequence ID" value="NZ_RKLY01000012.1"/>
</dbReference>
<sequence length="248" mass="28106">MRKLLMMLTLLFLSLSVACSKNSQVIDKDGANSNQLVIKKNQKKWQAKIAKADIVHSEFEVTKQPVSRTLDNLKNHNQMVIKGTVNNLEKMHSPKGSVYTKATVQVDRVLSGDESLVNKQILLALEGGLVSFDHWYGEKRNLDREMLIKNDEFLLPEIGSQIITGLVPHNLDEPLEYNQALKESGFTSQNSFAINTPQYNFWVKDPKDSKYQLNNPKLRNGEDSLAKSLQKLTNEINQKYNTTQESGT</sequence>
<evidence type="ECO:0000313" key="3">
    <source>
        <dbReference type="Proteomes" id="UP000298021"/>
    </source>
</evidence>
<evidence type="ECO:0000256" key="1">
    <source>
        <dbReference type="SAM" id="SignalP"/>
    </source>
</evidence>